<dbReference type="PANTHER" id="PTHR15492:SF1">
    <property type="entry name" value="CYCLIN-D1-BINDING PROTEIN 1"/>
    <property type="match status" value="1"/>
</dbReference>
<dbReference type="Gene3D" id="1.20.1420.10">
    <property type="entry name" value="Talin, central domain"/>
    <property type="match status" value="1"/>
</dbReference>
<evidence type="ECO:0000256" key="3">
    <source>
        <dbReference type="ARBA" id="ARBA00008940"/>
    </source>
</evidence>
<dbReference type="InterPro" id="IPR049317">
    <property type="entry name" value="GCIP-like_N"/>
</dbReference>
<dbReference type="Proteomes" id="UP001180020">
    <property type="component" value="Unassembled WGS sequence"/>
</dbReference>
<comment type="similarity">
    <text evidence="3">Belongs to the CCNDBP1 family.</text>
</comment>
<accession>A0AAV9FLT9</accession>
<evidence type="ECO:0000256" key="6">
    <source>
        <dbReference type="ARBA" id="ARBA00023306"/>
    </source>
</evidence>
<evidence type="ECO:0000259" key="8">
    <source>
        <dbReference type="Pfam" id="PF13324"/>
    </source>
</evidence>
<dbReference type="InterPro" id="IPR026907">
    <property type="entry name" value="GCIP-like"/>
</dbReference>
<dbReference type="InterPro" id="IPR049318">
    <property type="entry name" value="GCIP_C"/>
</dbReference>
<keyword evidence="6" id="KW-0131">Cell cycle</keyword>
<evidence type="ECO:0000313" key="11">
    <source>
        <dbReference type="Proteomes" id="UP001180020"/>
    </source>
</evidence>
<proteinExistence type="inferred from homology"/>
<evidence type="ECO:0000313" key="10">
    <source>
        <dbReference type="EMBL" id="KAK1326845.1"/>
    </source>
</evidence>
<organism evidence="10 11">
    <name type="scientific">Acorus calamus</name>
    <name type="common">Sweet flag</name>
    <dbReference type="NCBI Taxonomy" id="4465"/>
    <lineage>
        <taxon>Eukaryota</taxon>
        <taxon>Viridiplantae</taxon>
        <taxon>Streptophyta</taxon>
        <taxon>Embryophyta</taxon>
        <taxon>Tracheophyta</taxon>
        <taxon>Spermatophyta</taxon>
        <taxon>Magnoliopsida</taxon>
        <taxon>Liliopsida</taxon>
        <taxon>Acoraceae</taxon>
        <taxon>Acorus</taxon>
    </lineage>
</organism>
<dbReference type="Gene3D" id="1.20.1410.10">
    <property type="entry name" value="I/LWEQ domain"/>
    <property type="match status" value="1"/>
</dbReference>
<dbReference type="GO" id="GO:0005737">
    <property type="term" value="C:cytoplasm"/>
    <property type="evidence" value="ECO:0007669"/>
    <property type="project" value="UniProtKB-SubCell"/>
</dbReference>
<keyword evidence="11" id="KW-1185">Reference proteome</keyword>
<dbReference type="EMBL" id="JAUJYO010000001">
    <property type="protein sequence ID" value="KAK1326845.1"/>
    <property type="molecule type" value="Genomic_DNA"/>
</dbReference>
<evidence type="ECO:0000256" key="1">
    <source>
        <dbReference type="ARBA" id="ARBA00004123"/>
    </source>
</evidence>
<keyword evidence="4" id="KW-0963">Cytoplasm</keyword>
<reference evidence="10" key="1">
    <citation type="journal article" date="2023" name="Nat. Commun.">
        <title>Diploid and tetraploid genomes of Acorus and the evolution of monocots.</title>
        <authorList>
            <person name="Ma L."/>
            <person name="Liu K.W."/>
            <person name="Li Z."/>
            <person name="Hsiao Y.Y."/>
            <person name="Qi Y."/>
            <person name="Fu T."/>
            <person name="Tang G.D."/>
            <person name="Zhang D."/>
            <person name="Sun W.H."/>
            <person name="Liu D.K."/>
            <person name="Li Y."/>
            <person name="Chen G.Z."/>
            <person name="Liu X.D."/>
            <person name="Liao X.Y."/>
            <person name="Jiang Y.T."/>
            <person name="Yu X."/>
            <person name="Hao Y."/>
            <person name="Huang J."/>
            <person name="Zhao X.W."/>
            <person name="Ke S."/>
            <person name="Chen Y.Y."/>
            <person name="Wu W.L."/>
            <person name="Hsu J.L."/>
            <person name="Lin Y.F."/>
            <person name="Huang M.D."/>
            <person name="Li C.Y."/>
            <person name="Huang L."/>
            <person name="Wang Z.W."/>
            <person name="Zhao X."/>
            <person name="Zhong W.Y."/>
            <person name="Peng D.H."/>
            <person name="Ahmad S."/>
            <person name="Lan S."/>
            <person name="Zhang J.S."/>
            <person name="Tsai W.C."/>
            <person name="Van de Peer Y."/>
            <person name="Liu Z.J."/>
        </authorList>
    </citation>
    <scope>NUCLEOTIDE SEQUENCE</scope>
    <source>
        <strain evidence="10">CP</strain>
    </source>
</reference>
<reference evidence="10" key="2">
    <citation type="submission" date="2023-06" db="EMBL/GenBank/DDBJ databases">
        <authorList>
            <person name="Ma L."/>
            <person name="Liu K.-W."/>
            <person name="Li Z."/>
            <person name="Hsiao Y.-Y."/>
            <person name="Qi Y."/>
            <person name="Fu T."/>
            <person name="Tang G."/>
            <person name="Zhang D."/>
            <person name="Sun W.-H."/>
            <person name="Liu D.-K."/>
            <person name="Li Y."/>
            <person name="Chen G.-Z."/>
            <person name="Liu X.-D."/>
            <person name="Liao X.-Y."/>
            <person name="Jiang Y.-T."/>
            <person name="Yu X."/>
            <person name="Hao Y."/>
            <person name="Huang J."/>
            <person name="Zhao X.-W."/>
            <person name="Ke S."/>
            <person name="Chen Y.-Y."/>
            <person name="Wu W.-L."/>
            <person name="Hsu J.-L."/>
            <person name="Lin Y.-F."/>
            <person name="Huang M.-D."/>
            <person name="Li C.-Y."/>
            <person name="Huang L."/>
            <person name="Wang Z.-W."/>
            <person name="Zhao X."/>
            <person name="Zhong W.-Y."/>
            <person name="Peng D.-H."/>
            <person name="Ahmad S."/>
            <person name="Lan S."/>
            <person name="Zhang J.-S."/>
            <person name="Tsai W.-C."/>
            <person name="Van De Peer Y."/>
            <person name="Liu Z.-J."/>
        </authorList>
    </citation>
    <scope>NUCLEOTIDE SEQUENCE</scope>
    <source>
        <strain evidence="10">CP</strain>
        <tissue evidence="10">Leaves</tissue>
    </source>
</reference>
<evidence type="ECO:0000256" key="7">
    <source>
        <dbReference type="SAM" id="MobiDB-lite"/>
    </source>
</evidence>
<comment type="caution">
    <text evidence="10">The sequence shown here is derived from an EMBL/GenBank/DDBJ whole genome shotgun (WGS) entry which is preliminary data.</text>
</comment>
<dbReference type="AlphaFoldDB" id="A0AAV9FLT9"/>
<sequence length="363" mass="39273">MKRTTSTKAHLLRALDEHLKTIQETFQMFEQPASASLNKVDWAEVTKLGDEISKQATIAGMLSTAEAPNAKELQENMDAYCNVLQGFLLLCHGSTVGAGQTLCSNILSSAKEVTNRSFTLLREGASSYGTHVSSRQSLIPQLTGSVWEACTALKKTPIANCTAIGRAITQVAVSVKDVLREMKELKPAEAGPPDETSNATTDVSNGSHDDDNLGDIGNDLSPEEMKLAQLSTNAISDTLTFIKEVIRFVASLLKQSKYADKSDDTVGYLERILKLCQEIGVQVDELGACIYPPQEVSLMRVTMGKILEAADGVRGVVQNMEGESESLSRAFEGLEASMKQLELGLNCSDDELVPEMQGLSMTM</sequence>
<evidence type="ECO:0000256" key="2">
    <source>
        <dbReference type="ARBA" id="ARBA00004496"/>
    </source>
</evidence>
<feature type="compositionally biased region" description="Polar residues" evidence="7">
    <location>
        <begin position="195"/>
        <end position="206"/>
    </location>
</feature>
<gene>
    <name evidence="10" type="ORF">QJS10_CPA01g01401</name>
</gene>
<dbReference type="Pfam" id="PF20936">
    <property type="entry name" value="GCIP_C"/>
    <property type="match status" value="1"/>
</dbReference>
<name>A0AAV9FLT9_ACOCL</name>
<evidence type="ECO:0000259" key="9">
    <source>
        <dbReference type="Pfam" id="PF20936"/>
    </source>
</evidence>
<dbReference type="GO" id="GO:0005634">
    <property type="term" value="C:nucleus"/>
    <property type="evidence" value="ECO:0007669"/>
    <property type="project" value="UniProtKB-SubCell"/>
</dbReference>
<evidence type="ECO:0000256" key="4">
    <source>
        <dbReference type="ARBA" id="ARBA00022490"/>
    </source>
</evidence>
<feature type="domain" description="Cyclin-D1-binding protein 1-like C-terminal" evidence="9">
    <location>
        <begin position="209"/>
        <end position="307"/>
    </location>
</feature>
<feature type="region of interest" description="Disordered" evidence="7">
    <location>
        <begin position="186"/>
        <end position="219"/>
    </location>
</feature>
<keyword evidence="5" id="KW-0539">Nucleus</keyword>
<dbReference type="PANTHER" id="PTHR15492">
    <property type="entry name" value="CYCLIN D1-BINDING PROTEIN 1"/>
    <property type="match status" value="1"/>
</dbReference>
<evidence type="ECO:0000256" key="5">
    <source>
        <dbReference type="ARBA" id="ARBA00023242"/>
    </source>
</evidence>
<protein>
    <submittedName>
        <fullName evidence="10">Uncharacterized protein</fullName>
    </submittedName>
</protein>
<comment type="subcellular location">
    <subcellularLocation>
        <location evidence="2">Cytoplasm</location>
    </subcellularLocation>
    <subcellularLocation>
        <location evidence="1">Nucleus</location>
    </subcellularLocation>
</comment>
<dbReference type="Pfam" id="PF13324">
    <property type="entry name" value="GCIP_N"/>
    <property type="match status" value="1"/>
</dbReference>
<feature type="domain" description="Cyclin-D1-binding protein 1-like N-terminal" evidence="8">
    <location>
        <begin position="44"/>
        <end position="187"/>
    </location>
</feature>